<reference evidence="1" key="1">
    <citation type="journal article" date="2021" name="New Phytol.">
        <title>Evolutionary innovations through gain and loss of genes in the ectomycorrhizal Boletales.</title>
        <authorList>
            <person name="Wu G."/>
            <person name="Miyauchi S."/>
            <person name="Morin E."/>
            <person name="Kuo A."/>
            <person name="Drula E."/>
            <person name="Varga T."/>
            <person name="Kohler A."/>
            <person name="Feng B."/>
            <person name="Cao Y."/>
            <person name="Lipzen A."/>
            <person name="Daum C."/>
            <person name="Hundley H."/>
            <person name="Pangilinan J."/>
            <person name="Johnson J."/>
            <person name="Barry K."/>
            <person name="LaButti K."/>
            <person name="Ng V."/>
            <person name="Ahrendt S."/>
            <person name="Min B."/>
            <person name="Choi I.G."/>
            <person name="Park H."/>
            <person name="Plett J.M."/>
            <person name="Magnuson J."/>
            <person name="Spatafora J.W."/>
            <person name="Nagy L.G."/>
            <person name="Henrissat B."/>
            <person name="Grigoriev I.V."/>
            <person name="Yang Z.L."/>
            <person name="Xu J."/>
            <person name="Martin F.M."/>
        </authorList>
    </citation>
    <scope>NUCLEOTIDE SEQUENCE</scope>
    <source>
        <strain evidence="1">KUC20120723A-06</strain>
    </source>
</reference>
<dbReference type="EMBL" id="MU267003">
    <property type="protein sequence ID" value="KAH7917583.1"/>
    <property type="molecule type" value="Genomic_DNA"/>
</dbReference>
<sequence>MHPEISPLEFVQTCVCGRSFYQPNAFSVHERNCSRTKKRLSSALDRAKELWSRRKRLRMATAEANMPESGVSSAAIYSEDLALEPEPVATAAMVDDDLAARQVESLAERRPRRMNRRLPKRFRDILPEPLSAPPPPEANMVNSCHPEVTVLRPAADSPPPQTLSRLRRIVESGRNAFGLFRRYTGDKSPLHDPEEYVKPSDLSNTTATYERTDQNSDASYYPYLNRSSFRLGEWYWNGSAQKSQASFKELLDIVNDPLFRSEDIKNTSWRKVDQQLADGDLEGDWVDVEDAKWVKTPIAISVPFHKKAISPGTKHFVGGDFYHRSIVSVIREKLENQQDCRHFHFEPYGLYWEGTPQNVQDPVRVHGELYTSQAFIEAHADLQQLPGEPGCELPRVVVALQFWSDSTHLASFGNAKLWPLYLWFGNESKYRRCKPSCHLCNHVAYFQPLPDSFKDFAAEHIGGRGPSGEFMTHCHREFLHAQWSILLDSEFMEAYRHGIVMMCFDGVQRRFYPRFFTYSADYPEKILLACIRNRGGCPCPRCLIPLSRLPNLGMARDMAQRKTLARVDDNHRRNAISNARNLIYNKGWAVDSAPVERLLKSDSLVPTGNAFSEKLTPLGVDIFAMFVVDLLHEVEIGVWKAVFIHLLRILEASKDGLLHELDKRYRQVPTFGKSTIRRFSRNSSELKKMAARDFEDLLQCAIPVFDGLLTGTHNSRLLQLLFQLAHWHALAKLRMHTDSTLALLDHATTSLGATLRKFQEVVCPAFKTRELKREADARKRRQNSRRQTIATPATKTVGNPNPSVRRPKTLNLNTYKLHSLGDYADCIRRYGTTDSYSTESGELEHRTPKRWYTRTSRKQYVKQMTQIERRQAHIRRIRERVGNGTTTKVPINEADHIAQSPDTHHAIGSSQNIPRDIPLFIHKHAGDPALKNFVPQLKKHLLHRICAALQAEAAQPLGEGPLSHDGPPRPLSEDDWCFVFFKNERIYEHKLMRLNYTTYDVRRAQDVLNPSTDHNTIMTLAHTPDFDTNDTEDSLNRHPFLYARVLGIFHVNVIYTGPGTPNYNPRRLEFLWVRWYKVIEETTTGGWDTCRLDRIGFHPMASEDAFGFLDPKDVLRGCHLIPAFAQGKLHADGVGLSHCINDSQDWRQYYVNRFVDRDMVMRYHVGLGVGHMHAVPGSGNNPHSALDGMSREEEPEHEEGASTDYNDFVPEDAADGSPMDPVHGGESDRDDSDADCDSWGLEHDDPDSEPSDLDEDNDDYTLAMDDMYGPDDLQDGSYD</sequence>
<accession>A0ACB8AXI3</accession>
<keyword evidence="2" id="KW-1185">Reference proteome</keyword>
<evidence type="ECO:0000313" key="1">
    <source>
        <dbReference type="EMBL" id="KAH7917583.1"/>
    </source>
</evidence>
<gene>
    <name evidence="1" type="ORF">BV22DRAFT_1026091</name>
</gene>
<organism evidence="1 2">
    <name type="scientific">Leucogyrophana mollusca</name>
    <dbReference type="NCBI Taxonomy" id="85980"/>
    <lineage>
        <taxon>Eukaryota</taxon>
        <taxon>Fungi</taxon>
        <taxon>Dikarya</taxon>
        <taxon>Basidiomycota</taxon>
        <taxon>Agaricomycotina</taxon>
        <taxon>Agaricomycetes</taxon>
        <taxon>Agaricomycetidae</taxon>
        <taxon>Boletales</taxon>
        <taxon>Boletales incertae sedis</taxon>
        <taxon>Leucogyrophana</taxon>
    </lineage>
</organism>
<name>A0ACB8AXI3_9AGAM</name>
<dbReference type="Proteomes" id="UP000790709">
    <property type="component" value="Unassembled WGS sequence"/>
</dbReference>
<comment type="caution">
    <text evidence="1">The sequence shown here is derived from an EMBL/GenBank/DDBJ whole genome shotgun (WGS) entry which is preliminary data.</text>
</comment>
<evidence type="ECO:0000313" key="2">
    <source>
        <dbReference type="Proteomes" id="UP000790709"/>
    </source>
</evidence>
<proteinExistence type="predicted"/>
<protein>
    <submittedName>
        <fullName evidence="1">Uncharacterized protein</fullName>
    </submittedName>
</protein>